<proteinExistence type="predicted"/>
<reference evidence="2 3" key="1">
    <citation type="journal article" date="2014" name="Nat. Commun.">
        <title>Klebsormidium flaccidum genome reveals primary factors for plant terrestrial adaptation.</title>
        <authorList>
            <person name="Hori K."/>
            <person name="Maruyama F."/>
            <person name="Fujisawa T."/>
            <person name="Togashi T."/>
            <person name="Yamamoto N."/>
            <person name="Seo M."/>
            <person name="Sato S."/>
            <person name="Yamada T."/>
            <person name="Mori H."/>
            <person name="Tajima N."/>
            <person name="Moriyama T."/>
            <person name="Ikeuchi M."/>
            <person name="Watanabe M."/>
            <person name="Wada H."/>
            <person name="Kobayashi K."/>
            <person name="Saito M."/>
            <person name="Masuda T."/>
            <person name="Sasaki-Sekimoto Y."/>
            <person name="Mashiguchi K."/>
            <person name="Awai K."/>
            <person name="Shimojima M."/>
            <person name="Masuda S."/>
            <person name="Iwai M."/>
            <person name="Nobusawa T."/>
            <person name="Narise T."/>
            <person name="Kondo S."/>
            <person name="Saito H."/>
            <person name="Sato R."/>
            <person name="Murakawa M."/>
            <person name="Ihara Y."/>
            <person name="Oshima-Yamada Y."/>
            <person name="Ohtaka K."/>
            <person name="Satoh M."/>
            <person name="Sonobe K."/>
            <person name="Ishii M."/>
            <person name="Ohtani R."/>
            <person name="Kanamori-Sato M."/>
            <person name="Honoki R."/>
            <person name="Miyazaki D."/>
            <person name="Mochizuki H."/>
            <person name="Umetsu J."/>
            <person name="Higashi K."/>
            <person name="Shibata D."/>
            <person name="Kamiya Y."/>
            <person name="Sato N."/>
            <person name="Nakamura Y."/>
            <person name="Tabata S."/>
            <person name="Ida S."/>
            <person name="Kurokawa K."/>
            <person name="Ohta H."/>
        </authorList>
    </citation>
    <scope>NUCLEOTIDE SEQUENCE [LARGE SCALE GENOMIC DNA]</scope>
    <source>
        <strain evidence="2 3">NIES-2285</strain>
    </source>
</reference>
<protein>
    <recommendedName>
        <fullName evidence="4">UBA domain-containing protein</fullName>
    </recommendedName>
</protein>
<sequence length="946" mass="97320">MVYPKQPPPPGAVDSLKDKVLALHDYEGTCGLCLEPCDSTQDELNALSCTFEPCPSPSIYHQSCLEAYLKSIRLDKQRKTGFACPRNCGKAAKGEKACPGRVSKSHPIYARNDNSKKRRKAKMPDQLVVPPPAAAAGKKPPLPKMSPKGEEKSPGEEAGKVVALVRGERGGGSKAVPILVVNSAKQQAAAAHEEARAEVLLIRARSAASKEGSRTDDKGAQQKKGEAEADEEYAPPRGPASLADFAVSITKVKGRKGTPATGSAPEAKKSKEEVPAIAPPEGPPAVVEAAPAPPANGALQAGPDAAFEAPPSPKVEESPRKALTDGPRQEEAAKTLRSPSKSQRKHQQRLAARHLREKQDAGLRTKEGGIGALQAGISSASNATVVPSSALQQPLETVQETAAFPPLPSSKPVAPPPLVPALPALRLTPPPAKDDPMPEPPVAAAPGPEVTLGQADGQAGRGQWSTACEAALRERKIQVHAAQLQGLGYFSEVQCVAAVRACGADLGRCCDWLLSGGTKGPATPPQLDISAELSRLADLAAAGPMTQATLEAAVLRCQGDIDAALRPASGAAGPLPAPPMSIVTTPALSVVAPPVAAVSPGAASEFGAISRPSSSSSNRSAGSPWGGLDSRGSSSEASSFFSTSAWGSLGPSLVPSPPSQPDAGAAFSPFGGGFPSELLRSSSLRADPAPPRSTPAWPIPEGGPDGGGGDSFCSRDGSFLSRGGDPFGSFGVRSASSVEAWSLSDLSDPDSADSALSEAHQSTVTSVAAAVLQDSFDDPVPPAPPAPGYSAPFPPPALWAGHYQDGPHMPQRMAQLGTIGHPQTGFKHGNPGERTGPHFKTYGPNEPPPALWGFNGIAPPQPHPGFGDHGFFGGPGRAPGMPAGYGRQAGPSGPLGEGGQYAANGRQPRGMQWRDVGPGRGFGPEGPHHWADQDRLVTQLLSQLLV</sequence>
<evidence type="ECO:0000313" key="2">
    <source>
        <dbReference type="EMBL" id="GAQ91143.1"/>
    </source>
</evidence>
<dbReference type="Gene3D" id="1.10.8.10">
    <property type="entry name" value="DNA helicase RuvA subunit, C-terminal domain"/>
    <property type="match status" value="1"/>
</dbReference>
<feature type="region of interest" description="Disordered" evidence="1">
    <location>
        <begin position="428"/>
        <end position="448"/>
    </location>
</feature>
<dbReference type="Proteomes" id="UP000054558">
    <property type="component" value="Unassembled WGS sequence"/>
</dbReference>
<evidence type="ECO:0008006" key="4">
    <source>
        <dbReference type="Google" id="ProtNLM"/>
    </source>
</evidence>
<feature type="region of interest" description="Disordered" evidence="1">
    <location>
        <begin position="206"/>
        <end position="367"/>
    </location>
</feature>
<feature type="region of interest" description="Disordered" evidence="1">
    <location>
        <begin position="606"/>
        <end position="634"/>
    </location>
</feature>
<dbReference type="OrthoDB" id="515654at2759"/>
<feature type="region of interest" description="Disordered" evidence="1">
    <location>
        <begin position="678"/>
        <end position="717"/>
    </location>
</feature>
<feature type="compositionally biased region" description="Basic residues" evidence="1">
    <location>
        <begin position="342"/>
        <end position="356"/>
    </location>
</feature>
<feature type="compositionally biased region" description="Basic and acidic residues" evidence="1">
    <location>
        <begin position="357"/>
        <end position="367"/>
    </location>
</feature>
<feature type="compositionally biased region" description="Basic and acidic residues" evidence="1">
    <location>
        <begin position="314"/>
        <end position="334"/>
    </location>
</feature>
<feature type="compositionally biased region" description="Low complexity" evidence="1">
    <location>
        <begin position="284"/>
        <end position="303"/>
    </location>
</feature>
<evidence type="ECO:0000313" key="3">
    <source>
        <dbReference type="Proteomes" id="UP000054558"/>
    </source>
</evidence>
<dbReference type="OMA" id="KSMRCER"/>
<name>A0A1Y1IKD7_KLENI</name>
<accession>A0A1Y1IKD7</accession>
<organism evidence="2 3">
    <name type="scientific">Klebsormidium nitens</name>
    <name type="common">Green alga</name>
    <name type="synonym">Ulothrix nitens</name>
    <dbReference type="NCBI Taxonomy" id="105231"/>
    <lineage>
        <taxon>Eukaryota</taxon>
        <taxon>Viridiplantae</taxon>
        <taxon>Streptophyta</taxon>
        <taxon>Klebsormidiophyceae</taxon>
        <taxon>Klebsormidiales</taxon>
        <taxon>Klebsormidiaceae</taxon>
        <taxon>Klebsormidium</taxon>
    </lineage>
</organism>
<feature type="region of interest" description="Disordered" evidence="1">
    <location>
        <begin position="102"/>
        <end position="158"/>
    </location>
</feature>
<feature type="region of interest" description="Disordered" evidence="1">
    <location>
        <begin position="651"/>
        <end position="670"/>
    </location>
</feature>
<evidence type="ECO:0000256" key="1">
    <source>
        <dbReference type="SAM" id="MobiDB-lite"/>
    </source>
</evidence>
<gene>
    <name evidence="2" type="ORF">KFL_007340030</name>
</gene>
<feature type="compositionally biased region" description="Basic and acidic residues" evidence="1">
    <location>
        <begin position="147"/>
        <end position="158"/>
    </location>
</feature>
<keyword evidence="3" id="KW-1185">Reference proteome</keyword>
<feature type="region of interest" description="Disordered" evidence="1">
    <location>
        <begin position="883"/>
        <end position="930"/>
    </location>
</feature>
<dbReference type="AlphaFoldDB" id="A0A1Y1IKD7"/>
<feature type="compositionally biased region" description="Low complexity" evidence="1">
    <location>
        <begin position="606"/>
        <end position="623"/>
    </location>
</feature>
<feature type="compositionally biased region" description="Basic and acidic residues" evidence="1">
    <location>
        <begin position="211"/>
        <end position="227"/>
    </location>
</feature>
<dbReference type="EMBL" id="DF237683">
    <property type="protein sequence ID" value="GAQ91143.1"/>
    <property type="molecule type" value="Genomic_DNA"/>
</dbReference>